<dbReference type="RefSeq" id="WP_014218141.1">
    <property type="nucleotide sequence ID" value="NZ_LWBO01000003.1"/>
</dbReference>
<organism evidence="1 2">
    <name type="scientific">Niastella koreensis</name>
    <dbReference type="NCBI Taxonomy" id="354356"/>
    <lineage>
        <taxon>Bacteria</taxon>
        <taxon>Pseudomonadati</taxon>
        <taxon>Bacteroidota</taxon>
        <taxon>Chitinophagia</taxon>
        <taxon>Chitinophagales</taxon>
        <taxon>Chitinophagaceae</taxon>
        <taxon>Niastella</taxon>
    </lineage>
</organism>
<reference evidence="1 2" key="1">
    <citation type="submission" date="2016-04" db="EMBL/GenBank/DDBJ databases">
        <authorList>
            <person name="Chen L."/>
            <person name="Zhuang W."/>
            <person name="Wang G."/>
        </authorList>
    </citation>
    <scope>NUCLEOTIDE SEQUENCE [LARGE SCALE GENOMIC DNA]</scope>
    <source>
        <strain evidence="2">GR20</strain>
    </source>
</reference>
<name>A0ABX3P2Y0_9BACT</name>
<accession>A0ABX3P2Y0</accession>
<comment type="caution">
    <text evidence="1">The sequence shown here is derived from an EMBL/GenBank/DDBJ whole genome shotgun (WGS) entry which is preliminary data.</text>
</comment>
<proteinExistence type="predicted"/>
<protein>
    <submittedName>
        <fullName evidence="1">Uncharacterized protein</fullName>
    </submittedName>
</protein>
<dbReference type="EMBL" id="LWBO01000003">
    <property type="protein sequence ID" value="OQP53314.1"/>
    <property type="molecule type" value="Genomic_DNA"/>
</dbReference>
<keyword evidence="2" id="KW-1185">Reference proteome</keyword>
<gene>
    <name evidence="1" type="ORF">A4D02_23280</name>
</gene>
<dbReference type="Proteomes" id="UP000192277">
    <property type="component" value="Unassembled WGS sequence"/>
</dbReference>
<evidence type="ECO:0000313" key="1">
    <source>
        <dbReference type="EMBL" id="OQP53314.1"/>
    </source>
</evidence>
<evidence type="ECO:0000313" key="2">
    <source>
        <dbReference type="Proteomes" id="UP000192277"/>
    </source>
</evidence>
<sequence length="237" mass="27497">MLPDNFNKDFTKAFTQNCILYSTTEEYSHGNLLFIQFTGDAREIKPIAVSVTNNMYQGKLVSRIIWGLENKSIPNASLLCSTIRNLINELNVYIRQEPYTCTHCNELIHTLGAFYELANSLNNDLSEQVLNKMKDLDACIYNTDRHADINSYYLFETIEQIEFYLKNLLTYYYHFLIVKEMENENNNGIGLTTQVADYLLELIGMIETVSNDIENVLDMLLTWEVRVDLCEEQAIHN</sequence>